<accession>D5EKZ6</accession>
<dbReference type="Proteomes" id="UP000000925">
    <property type="component" value="Chromosome"/>
</dbReference>
<dbReference type="PANTHER" id="PTHR33221">
    <property type="entry name" value="WINGED HELIX-TURN-HELIX TRANSCRIPTIONAL REGULATOR, RRF2 FAMILY"/>
    <property type="match status" value="1"/>
</dbReference>
<keyword evidence="2" id="KW-1185">Reference proteome</keyword>
<protein>
    <submittedName>
        <fullName evidence="1">Transcriptional regulator, BadM/Rrf2 family</fullName>
    </submittedName>
</protein>
<evidence type="ECO:0000313" key="2">
    <source>
        <dbReference type="Proteomes" id="UP000000925"/>
    </source>
</evidence>
<name>D5EKZ6_CORAD</name>
<dbReference type="STRING" id="583355.Caka_0069"/>
<dbReference type="OrthoDB" id="194228at2"/>
<dbReference type="Gene3D" id="1.10.10.10">
    <property type="entry name" value="Winged helix-like DNA-binding domain superfamily/Winged helix DNA-binding domain"/>
    <property type="match status" value="1"/>
</dbReference>
<dbReference type="RefSeq" id="WP_013041824.1">
    <property type="nucleotide sequence ID" value="NC_014008.1"/>
</dbReference>
<proteinExistence type="predicted"/>
<dbReference type="GO" id="GO:0005829">
    <property type="term" value="C:cytosol"/>
    <property type="evidence" value="ECO:0007669"/>
    <property type="project" value="TreeGrafter"/>
</dbReference>
<dbReference type="EMBL" id="CP001998">
    <property type="protein sequence ID" value="ADE53098.1"/>
    <property type="molecule type" value="Genomic_DNA"/>
</dbReference>
<gene>
    <name evidence="1" type="ordered locus">Caka_0069</name>
</gene>
<organism evidence="1 2">
    <name type="scientific">Coraliomargarita akajimensis (strain DSM 45221 / IAM 15411 / JCM 23193 / KCTC 12865 / 04OKA010-24)</name>
    <dbReference type="NCBI Taxonomy" id="583355"/>
    <lineage>
        <taxon>Bacteria</taxon>
        <taxon>Pseudomonadati</taxon>
        <taxon>Verrucomicrobiota</taxon>
        <taxon>Opitutia</taxon>
        <taxon>Puniceicoccales</taxon>
        <taxon>Coraliomargaritaceae</taxon>
        <taxon>Coraliomargarita</taxon>
    </lineage>
</organism>
<dbReference type="GO" id="GO:0003700">
    <property type="term" value="F:DNA-binding transcription factor activity"/>
    <property type="evidence" value="ECO:0007669"/>
    <property type="project" value="TreeGrafter"/>
</dbReference>
<dbReference type="eggNOG" id="COG1959">
    <property type="taxonomic scope" value="Bacteria"/>
</dbReference>
<evidence type="ECO:0000313" key="1">
    <source>
        <dbReference type="EMBL" id="ADE53098.1"/>
    </source>
</evidence>
<dbReference type="HOGENOM" id="CLU_107144_1_4_0"/>
<dbReference type="PANTHER" id="PTHR33221:SF15">
    <property type="entry name" value="HTH-TYPE TRANSCRIPTIONAL REGULATOR YWGB-RELATED"/>
    <property type="match status" value="1"/>
</dbReference>
<dbReference type="KEGG" id="caa:Caka_0069"/>
<dbReference type="InterPro" id="IPR036390">
    <property type="entry name" value="WH_DNA-bd_sf"/>
</dbReference>
<dbReference type="InterPro" id="IPR036388">
    <property type="entry name" value="WH-like_DNA-bd_sf"/>
</dbReference>
<reference evidence="1 2" key="1">
    <citation type="journal article" date="2010" name="Stand. Genomic Sci.">
        <title>Complete genome sequence of Coraliomargarita akajimensis type strain (04OKA010-24).</title>
        <authorList>
            <person name="Mavromatis K."/>
            <person name="Abt B."/>
            <person name="Brambilla E."/>
            <person name="Lapidus A."/>
            <person name="Copeland A."/>
            <person name="Deshpande S."/>
            <person name="Nolan M."/>
            <person name="Lucas S."/>
            <person name="Tice H."/>
            <person name="Cheng J.F."/>
            <person name="Han C."/>
            <person name="Detter J.C."/>
            <person name="Woyke T."/>
            <person name="Goodwin L."/>
            <person name="Pitluck S."/>
            <person name="Held B."/>
            <person name="Brettin T."/>
            <person name="Tapia R."/>
            <person name="Ivanova N."/>
            <person name="Mikhailova N."/>
            <person name="Pati A."/>
            <person name="Liolios K."/>
            <person name="Chen A."/>
            <person name="Palaniappan K."/>
            <person name="Land M."/>
            <person name="Hauser L."/>
            <person name="Chang Y.J."/>
            <person name="Jeffries C.D."/>
            <person name="Rohde M."/>
            <person name="Goker M."/>
            <person name="Bristow J."/>
            <person name="Eisen J.A."/>
            <person name="Markowitz V."/>
            <person name="Hugenholtz P."/>
            <person name="Klenk H.P."/>
            <person name="Kyrpides N.C."/>
        </authorList>
    </citation>
    <scope>NUCLEOTIDE SEQUENCE [LARGE SCALE GENOMIC DNA]</scope>
    <source>
        <strain evidence="2">DSM 45221 / IAM 15411 / JCM 23193 / KCTC 12865</strain>
    </source>
</reference>
<dbReference type="NCBIfam" id="TIGR00738">
    <property type="entry name" value="rrf2_super"/>
    <property type="match status" value="1"/>
</dbReference>
<dbReference type="PROSITE" id="PS51197">
    <property type="entry name" value="HTH_RRF2_2"/>
    <property type="match status" value="1"/>
</dbReference>
<dbReference type="Pfam" id="PF02082">
    <property type="entry name" value="Rrf2"/>
    <property type="match status" value="1"/>
</dbReference>
<sequence length="150" mass="16027">MFKYGKTAQNAISAMSYLAKVYDGGETKISSKEIAEERQLPQTLVAKLLVTLSQAGLVDGARGPNGGYWLAKAPKDIVLYDIVRLFEKGGSGAMCPFGPDWCGNGEPCPLHDQLVELDGNLMSFLERTSLAVFEIGSQAEAGSGDSACYI</sequence>
<dbReference type="SUPFAM" id="SSF46785">
    <property type="entry name" value="Winged helix' DNA-binding domain"/>
    <property type="match status" value="1"/>
</dbReference>
<dbReference type="InterPro" id="IPR000944">
    <property type="entry name" value="Tscrpt_reg_Rrf2"/>
</dbReference>
<dbReference type="AlphaFoldDB" id="D5EKZ6"/>